<dbReference type="SMART" id="SM00220">
    <property type="entry name" value="S_TKc"/>
    <property type="match status" value="1"/>
</dbReference>
<evidence type="ECO:0000256" key="8">
    <source>
        <dbReference type="ARBA" id="ARBA00048679"/>
    </source>
</evidence>
<dbReference type="GO" id="GO:0005524">
    <property type="term" value="F:ATP binding"/>
    <property type="evidence" value="ECO:0007669"/>
    <property type="project" value="UniProtKB-KW"/>
</dbReference>
<reference evidence="10" key="2">
    <citation type="submission" date="2025-08" db="UniProtKB">
        <authorList>
            <consortium name="Ensembl"/>
        </authorList>
    </citation>
    <scope>IDENTIFICATION</scope>
</reference>
<protein>
    <recommendedName>
        <fullName evidence="1">non-specific serine/threonine protein kinase</fullName>
        <ecNumber evidence="1">2.7.11.1</ecNumber>
    </recommendedName>
</protein>
<dbReference type="PANTHER" id="PTHR44899:SF3">
    <property type="entry name" value="SERINE_THREONINE-PROTEIN KINASE NEK1"/>
    <property type="match status" value="1"/>
</dbReference>
<dbReference type="Pfam" id="PF00069">
    <property type="entry name" value="Pkinase"/>
    <property type="match status" value="1"/>
</dbReference>
<accession>A0A4W5RP30</accession>
<dbReference type="InterPro" id="IPR011009">
    <property type="entry name" value="Kinase-like_dom_sf"/>
</dbReference>
<dbReference type="Ensembl" id="ENSHHUT00000093316.1">
    <property type="protein sequence ID" value="ENSHHUP00000090512.1"/>
    <property type="gene ID" value="ENSHHUG00000052256.1"/>
</dbReference>
<evidence type="ECO:0000256" key="7">
    <source>
        <dbReference type="ARBA" id="ARBA00047899"/>
    </source>
</evidence>
<keyword evidence="4" id="KW-0547">Nucleotide-binding</keyword>
<dbReference type="Proteomes" id="UP000314982">
    <property type="component" value="Unassembled WGS sequence"/>
</dbReference>
<dbReference type="PANTHER" id="PTHR44899">
    <property type="entry name" value="CAMK FAMILY PROTEIN KINASE"/>
    <property type="match status" value="1"/>
</dbReference>
<evidence type="ECO:0000256" key="4">
    <source>
        <dbReference type="ARBA" id="ARBA00022741"/>
    </source>
</evidence>
<keyword evidence="2" id="KW-0723">Serine/threonine-protein kinase</keyword>
<evidence type="ECO:0000313" key="10">
    <source>
        <dbReference type="Ensembl" id="ENSHHUP00000090512.1"/>
    </source>
</evidence>
<comment type="catalytic activity">
    <reaction evidence="8">
        <text>L-seryl-[protein] + ATP = O-phospho-L-seryl-[protein] + ADP + H(+)</text>
        <dbReference type="Rhea" id="RHEA:17989"/>
        <dbReference type="Rhea" id="RHEA-COMP:9863"/>
        <dbReference type="Rhea" id="RHEA-COMP:11604"/>
        <dbReference type="ChEBI" id="CHEBI:15378"/>
        <dbReference type="ChEBI" id="CHEBI:29999"/>
        <dbReference type="ChEBI" id="CHEBI:30616"/>
        <dbReference type="ChEBI" id="CHEBI:83421"/>
        <dbReference type="ChEBI" id="CHEBI:456216"/>
        <dbReference type="EC" id="2.7.11.1"/>
    </reaction>
</comment>
<evidence type="ECO:0000259" key="9">
    <source>
        <dbReference type="PROSITE" id="PS50011"/>
    </source>
</evidence>
<proteinExistence type="predicted"/>
<dbReference type="PROSITE" id="PS50011">
    <property type="entry name" value="PROTEIN_KINASE_DOM"/>
    <property type="match status" value="1"/>
</dbReference>
<name>A0A4W5RP30_9TELE</name>
<reference evidence="11" key="1">
    <citation type="submission" date="2018-06" db="EMBL/GenBank/DDBJ databases">
        <title>Genome assembly of Danube salmon.</title>
        <authorList>
            <person name="Macqueen D.J."/>
            <person name="Gundappa M.K."/>
        </authorList>
    </citation>
    <scope>NUCLEOTIDE SEQUENCE [LARGE SCALE GENOMIC DNA]</scope>
</reference>
<evidence type="ECO:0000256" key="1">
    <source>
        <dbReference type="ARBA" id="ARBA00012513"/>
    </source>
</evidence>
<dbReference type="GeneTree" id="ENSGT00940000165312"/>
<evidence type="ECO:0000256" key="3">
    <source>
        <dbReference type="ARBA" id="ARBA00022679"/>
    </source>
</evidence>
<keyword evidence="11" id="KW-1185">Reference proteome</keyword>
<dbReference type="EC" id="2.7.11.1" evidence="1"/>
<keyword evidence="3" id="KW-0808">Transferase</keyword>
<dbReference type="SUPFAM" id="SSF56112">
    <property type="entry name" value="Protein kinase-like (PK-like)"/>
    <property type="match status" value="1"/>
</dbReference>
<feature type="domain" description="Protein kinase" evidence="9">
    <location>
        <begin position="1"/>
        <end position="140"/>
    </location>
</feature>
<dbReference type="STRING" id="62062.ENSHHUP00000090512"/>
<reference evidence="10" key="3">
    <citation type="submission" date="2025-09" db="UniProtKB">
        <authorList>
            <consortium name="Ensembl"/>
        </authorList>
    </citation>
    <scope>IDENTIFICATION</scope>
</reference>
<dbReference type="GO" id="GO:0004674">
    <property type="term" value="F:protein serine/threonine kinase activity"/>
    <property type="evidence" value="ECO:0007669"/>
    <property type="project" value="UniProtKB-KW"/>
</dbReference>
<sequence length="140" mass="15767">MGNVQTVLEKKGYTNLRKVENGVIATDKDGDQFFIKELKLSETSSAGDIVSEVETLLQINHPHISSHKNSFQDDESYYVVMDHCEGGNLTQKIKKGNPFSEEQIMDWFVKICMALKHVHDLGLLHRDLRPQSRAVSPGSP</sequence>
<dbReference type="InterPro" id="IPR051131">
    <property type="entry name" value="NEK_Ser/Thr_kinase_NIMA"/>
</dbReference>
<dbReference type="Gene3D" id="1.10.510.10">
    <property type="entry name" value="Transferase(Phosphotransferase) domain 1"/>
    <property type="match status" value="1"/>
</dbReference>
<evidence type="ECO:0000256" key="6">
    <source>
        <dbReference type="ARBA" id="ARBA00022840"/>
    </source>
</evidence>
<keyword evidence="6" id="KW-0067">ATP-binding</keyword>
<keyword evidence="5" id="KW-0418">Kinase</keyword>
<evidence type="ECO:0000313" key="11">
    <source>
        <dbReference type="Proteomes" id="UP000314982"/>
    </source>
</evidence>
<organism evidence="10 11">
    <name type="scientific">Hucho hucho</name>
    <name type="common">huchen</name>
    <dbReference type="NCBI Taxonomy" id="62062"/>
    <lineage>
        <taxon>Eukaryota</taxon>
        <taxon>Metazoa</taxon>
        <taxon>Chordata</taxon>
        <taxon>Craniata</taxon>
        <taxon>Vertebrata</taxon>
        <taxon>Euteleostomi</taxon>
        <taxon>Actinopterygii</taxon>
        <taxon>Neopterygii</taxon>
        <taxon>Teleostei</taxon>
        <taxon>Protacanthopterygii</taxon>
        <taxon>Salmoniformes</taxon>
        <taxon>Salmonidae</taxon>
        <taxon>Salmoninae</taxon>
        <taxon>Hucho</taxon>
    </lineage>
</organism>
<evidence type="ECO:0000256" key="2">
    <source>
        <dbReference type="ARBA" id="ARBA00022527"/>
    </source>
</evidence>
<evidence type="ECO:0000256" key="5">
    <source>
        <dbReference type="ARBA" id="ARBA00022777"/>
    </source>
</evidence>
<dbReference type="InterPro" id="IPR000719">
    <property type="entry name" value="Prot_kinase_dom"/>
</dbReference>
<dbReference type="AlphaFoldDB" id="A0A4W5RP30"/>
<comment type="catalytic activity">
    <reaction evidence="7">
        <text>L-threonyl-[protein] + ATP = O-phospho-L-threonyl-[protein] + ADP + H(+)</text>
        <dbReference type="Rhea" id="RHEA:46608"/>
        <dbReference type="Rhea" id="RHEA-COMP:11060"/>
        <dbReference type="Rhea" id="RHEA-COMP:11605"/>
        <dbReference type="ChEBI" id="CHEBI:15378"/>
        <dbReference type="ChEBI" id="CHEBI:30013"/>
        <dbReference type="ChEBI" id="CHEBI:30616"/>
        <dbReference type="ChEBI" id="CHEBI:61977"/>
        <dbReference type="ChEBI" id="CHEBI:456216"/>
        <dbReference type="EC" id="2.7.11.1"/>
    </reaction>
</comment>